<evidence type="ECO:0000313" key="2">
    <source>
        <dbReference type="Proteomes" id="UP000076727"/>
    </source>
</evidence>
<gene>
    <name evidence="1" type="ORF">DAEQUDRAFT_161455</name>
</gene>
<proteinExistence type="predicted"/>
<protein>
    <submittedName>
        <fullName evidence="1">Uncharacterized protein</fullName>
    </submittedName>
</protein>
<sequence>MPPLPTRASGGSGGSSGVAGGRVAGCCVMYLEQGPIRRRGVCLAGEGAAAACRRFRYGASGRSSTPYVYRRLGNNGDANGARRDVIRSGVLHTRSSGMPACLFDLLRLPTPFFGRRIHSPCSSTVAASLPNYACPPAATITRRPPNIARTPIDILAFFGPAVLHTHHGCRATLEPRIRAERSSRIMGSPSSVRSETTRSARRLVGVRHRKLTMSENGAPRVY</sequence>
<name>A0A165KKM9_9APHY</name>
<dbReference type="AlphaFoldDB" id="A0A165KKM9"/>
<reference evidence="1 2" key="1">
    <citation type="journal article" date="2016" name="Mol. Biol. Evol.">
        <title>Comparative Genomics of Early-Diverging Mushroom-Forming Fungi Provides Insights into the Origins of Lignocellulose Decay Capabilities.</title>
        <authorList>
            <person name="Nagy L.G."/>
            <person name="Riley R."/>
            <person name="Tritt A."/>
            <person name="Adam C."/>
            <person name="Daum C."/>
            <person name="Floudas D."/>
            <person name="Sun H."/>
            <person name="Yadav J.S."/>
            <person name="Pangilinan J."/>
            <person name="Larsson K.H."/>
            <person name="Matsuura K."/>
            <person name="Barry K."/>
            <person name="Labutti K."/>
            <person name="Kuo R."/>
            <person name="Ohm R.A."/>
            <person name="Bhattacharya S.S."/>
            <person name="Shirouzu T."/>
            <person name="Yoshinaga Y."/>
            <person name="Martin F.M."/>
            <person name="Grigoriev I.V."/>
            <person name="Hibbett D.S."/>
        </authorList>
    </citation>
    <scope>NUCLEOTIDE SEQUENCE [LARGE SCALE GENOMIC DNA]</scope>
    <source>
        <strain evidence="1 2">L-15889</strain>
    </source>
</reference>
<dbReference type="EMBL" id="KV429206">
    <property type="protein sequence ID" value="KZT63261.1"/>
    <property type="molecule type" value="Genomic_DNA"/>
</dbReference>
<organism evidence="1 2">
    <name type="scientific">Daedalea quercina L-15889</name>
    <dbReference type="NCBI Taxonomy" id="1314783"/>
    <lineage>
        <taxon>Eukaryota</taxon>
        <taxon>Fungi</taxon>
        <taxon>Dikarya</taxon>
        <taxon>Basidiomycota</taxon>
        <taxon>Agaricomycotina</taxon>
        <taxon>Agaricomycetes</taxon>
        <taxon>Polyporales</taxon>
        <taxon>Fomitopsis</taxon>
    </lineage>
</organism>
<evidence type="ECO:0000313" key="1">
    <source>
        <dbReference type="EMBL" id="KZT63261.1"/>
    </source>
</evidence>
<keyword evidence="2" id="KW-1185">Reference proteome</keyword>
<accession>A0A165KKM9</accession>
<dbReference type="Proteomes" id="UP000076727">
    <property type="component" value="Unassembled WGS sequence"/>
</dbReference>